<keyword evidence="4" id="KW-1185">Reference proteome</keyword>
<keyword evidence="1" id="KW-0812">Transmembrane</keyword>
<protein>
    <submittedName>
        <fullName evidence="3">DUF1214 domain-containing protein</fullName>
    </submittedName>
</protein>
<dbReference type="InterPro" id="IPR037049">
    <property type="entry name" value="DUF1214_C_sf"/>
</dbReference>
<feature type="domain" description="DUF1214" evidence="2">
    <location>
        <begin position="132"/>
        <end position="233"/>
    </location>
</feature>
<dbReference type="Proteomes" id="UP001597327">
    <property type="component" value="Unassembled WGS sequence"/>
</dbReference>
<dbReference type="EMBL" id="JBHUFA010000001">
    <property type="protein sequence ID" value="MFD1694862.1"/>
    <property type="molecule type" value="Genomic_DNA"/>
</dbReference>
<proteinExistence type="predicted"/>
<dbReference type="InterPro" id="IPR010621">
    <property type="entry name" value="DUF1214"/>
</dbReference>
<keyword evidence="1" id="KW-0472">Membrane</keyword>
<dbReference type="SUPFAM" id="SSF160935">
    <property type="entry name" value="VPA0735-like"/>
    <property type="match status" value="1"/>
</dbReference>
<comment type="caution">
    <text evidence="3">The sequence shown here is derived from an EMBL/GenBank/DDBJ whole genome shotgun (WGS) entry which is preliminary data.</text>
</comment>
<dbReference type="Pfam" id="PF06742">
    <property type="entry name" value="DUF1214"/>
    <property type="match status" value="1"/>
</dbReference>
<gene>
    <name evidence="3" type="ORF">ACFSC7_04985</name>
</gene>
<dbReference type="Gene3D" id="2.60.120.600">
    <property type="entry name" value="Domain of unknown function DUF1214, C-terminal domain"/>
    <property type="match status" value="1"/>
</dbReference>
<evidence type="ECO:0000256" key="1">
    <source>
        <dbReference type="SAM" id="Phobius"/>
    </source>
</evidence>
<evidence type="ECO:0000313" key="4">
    <source>
        <dbReference type="Proteomes" id="UP001597327"/>
    </source>
</evidence>
<reference evidence="4" key="1">
    <citation type="journal article" date="2019" name="Int. J. Syst. Evol. Microbiol.">
        <title>The Global Catalogue of Microorganisms (GCM) 10K type strain sequencing project: providing services to taxonomists for standard genome sequencing and annotation.</title>
        <authorList>
            <consortium name="The Broad Institute Genomics Platform"/>
            <consortium name="The Broad Institute Genome Sequencing Center for Infectious Disease"/>
            <person name="Wu L."/>
            <person name="Ma J."/>
        </authorList>
    </citation>
    <scope>NUCLEOTIDE SEQUENCE [LARGE SCALE GENOMIC DNA]</scope>
    <source>
        <strain evidence="4">JCM 3369</strain>
    </source>
</reference>
<feature type="transmembrane region" description="Helical" evidence="1">
    <location>
        <begin position="64"/>
        <end position="86"/>
    </location>
</feature>
<name>A0ABW4JSU0_9HYPH</name>
<organism evidence="3 4">
    <name type="scientific">Roseibium aestuarii</name>
    <dbReference type="NCBI Taxonomy" id="2600299"/>
    <lineage>
        <taxon>Bacteria</taxon>
        <taxon>Pseudomonadati</taxon>
        <taxon>Pseudomonadota</taxon>
        <taxon>Alphaproteobacteria</taxon>
        <taxon>Hyphomicrobiales</taxon>
        <taxon>Stappiaceae</taxon>
        <taxon>Roseibium</taxon>
    </lineage>
</organism>
<evidence type="ECO:0000313" key="3">
    <source>
        <dbReference type="EMBL" id="MFD1694862.1"/>
    </source>
</evidence>
<evidence type="ECO:0000259" key="2">
    <source>
        <dbReference type="Pfam" id="PF06742"/>
    </source>
</evidence>
<accession>A0ABW4JSU0</accession>
<keyword evidence="1" id="KW-1133">Transmembrane helix</keyword>
<dbReference type="RefSeq" id="WP_149891333.1">
    <property type="nucleotide sequence ID" value="NZ_JBHUFA010000001.1"/>
</dbReference>
<sequence>MNLAENPFAKDISGRAAPHAVSPRGNDPRLYSAAWERAGHRVSQGLRPEPRDLIESPARPLRSLAFLMSVLGLGTVLGIGSAALIVERERPFATTSIGPWSASPTAGTAEADPYSVAIYTRSARVPLALGEGLALTAYTDSVGQSLSPACTYRITGSTPTARMWTLSAATAKGEMVETLAGRTFLTSLGLLRADDGTFTVTASRAPSSGNWLPLARQPQALEGLSFTFRLYDAPVTTGASLEGAVMPRIEKVACR</sequence>